<dbReference type="AlphaFoldDB" id="A0A8H7XUQ9"/>
<protein>
    <submittedName>
        <fullName evidence="2">Uncharacterized protein</fullName>
    </submittedName>
</protein>
<name>A0A8H7XUQ9_PSICU</name>
<feature type="compositionally biased region" description="Low complexity" evidence="1">
    <location>
        <begin position="100"/>
        <end position="125"/>
    </location>
</feature>
<feature type="compositionally biased region" description="Polar residues" evidence="1">
    <location>
        <begin position="292"/>
        <end position="323"/>
    </location>
</feature>
<evidence type="ECO:0000313" key="2">
    <source>
        <dbReference type="EMBL" id="KAG5167243.1"/>
    </source>
</evidence>
<feature type="region of interest" description="Disordered" evidence="1">
    <location>
        <begin position="59"/>
        <end position="181"/>
    </location>
</feature>
<evidence type="ECO:0000256" key="1">
    <source>
        <dbReference type="SAM" id="MobiDB-lite"/>
    </source>
</evidence>
<proteinExistence type="predicted"/>
<organism evidence="2">
    <name type="scientific">Psilocybe cubensis</name>
    <name type="common">Psychedelic mushroom</name>
    <name type="synonym">Stropharia cubensis</name>
    <dbReference type="NCBI Taxonomy" id="181762"/>
    <lineage>
        <taxon>Eukaryota</taxon>
        <taxon>Fungi</taxon>
        <taxon>Dikarya</taxon>
        <taxon>Basidiomycota</taxon>
        <taxon>Agaricomycotina</taxon>
        <taxon>Agaricomycetes</taxon>
        <taxon>Agaricomycetidae</taxon>
        <taxon>Agaricales</taxon>
        <taxon>Agaricineae</taxon>
        <taxon>Strophariaceae</taxon>
        <taxon>Psilocybe</taxon>
    </lineage>
</organism>
<feature type="region of interest" description="Disordered" evidence="1">
    <location>
        <begin position="285"/>
        <end position="350"/>
    </location>
</feature>
<sequence length="350" mass="37674">MGTSSLSKLFARPSKRLGVHSMKGKEESNFSSEIFQLLMLNSMRKVLPVRGQSKISIPVSVEKPSPPMSKEEAFEALLAMSESDEDSKRSSVFTMKRTSSGESSPSEYSSSPSTPSSFSLSVLSGDSEKKDGESIRFPKSDTESDLAVPSEEKLEPTTLATEVGSKEDVAEDPCSGGHTQDDDYLDMRLVNKLFEDIVNPRARRVGMVPGPRTGLGNAILAAYKQELLETVIALEDSFSSPVPASGLSPYPWDKVPEVSGGDIDAGDSSPDASFDSAVVSLDIFKEKDEVPSQPTTAEGRTGSQSSVDCGSYSPSKTARQSEGNFAHFCGQGYTSSRHESVQDHFNSPIR</sequence>
<comment type="caution">
    <text evidence="2">The sequence shown here is derived from an EMBL/GenBank/DDBJ whole genome shotgun (WGS) entry which is preliminary data.</text>
</comment>
<reference evidence="2" key="1">
    <citation type="submission" date="2021-02" db="EMBL/GenBank/DDBJ databases">
        <title>Psilocybe cubensis genome.</title>
        <authorList>
            <person name="Mckernan K.J."/>
            <person name="Crawford S."/>
            <person name="Trippe A."/>
            <person name="Kane L.T."/>
            <person name="Mclaughlin S."/>
        </authorList>
    </citation>
    <scope>NUCLEOTIDE SEQUENCE [LARGE SCALE GENOMIC DNA]</scope>
    <source>
        <strain evidence="2">MGC-MH-2018</strain>
    </source>
</reference>
<gene>
    <name evidence="2" type="ORF">JR316_007588</name>
</gene>
<accession>A0A8H7XUQ9</accession>
<feature type="compositionally biased region" description="Basic and acidic residues" evidence="1">
    <location>
        <begin position="126"/>
        <end position="142"/>
    </location>
</feature>
<dbReference type="EMBL" id="JAFIQS010000007">
    <property type="protein sequence ID" value="KAG5167243.1"/>
    <property type="molecule type" value="Genomic_DNA"/>
</dbReference>